<feature type="compositionally biased region" description="Low complexity" evidence="1">
    <location>
        <begin position="31"/>
        <end position="63"/>
    </location>
</feature>
<dbReference type="Proteomes" id="UP001163846">
    <property type="component" value="Unassembled WGS sequence"/>
</dbReference>
<accession>A0AA38U2W7</accession>
<organism evidence="2 3">
    <name type="scientific">Lentinula raphanica</name>
    <dbReference type="NCBI Taxonomy" id="153919"/>
    <lineage>
        <taxon>Eukaryota</taxon>
        <taxon>Fungi</taxon>
        <taxon>Dikarya</taxon>
        <taxon>Basidiomycota</taxon>
        <taxon>Agaricomycotina</taxon>
        <taxon>Agaricomycetes</taxon>
        <taxon>Agaricomycetidae</taxon>
        <taxon>Agaricales</taxon>
        <taxon>Marasmiineae</taxon>
        <taxon>Omphalotaceae</taxon>
        <taxon>Lentinula</taxon>
    </lineage>
</organism>
<reference evidence="2" key="1">
    <citation type="submission" date="2022-08" db="EMBL/GenBank/DDBJ databases">
        <authorList>
            <consortium name="DOE Joint Genome Institute"/>
            <person name="Min B."/>
            <person name="Riley R."/>
            <person name="Sierra-Patev S."/>
            <person name="Naranjo-Ortiz M."/>
            <person name="Looney B."/>
            <person name="Konkel Z."/>
            <person name="Slot J.C."/>
            <person name="Sakamoto Y."/>
            <person name="Steenwyk J.L."/>
            <person name="Rokas A."/>
            <person name="Carro J."/>
            <person name="Camarero S."/>
            <person name="Ferreira P."/>
            <person name="Molpeceres G."/>
            <person name="Ruiz-Duenas F.J."/>
            <person name="Serrano A."/>
            <person name="Henrissat B."/>
            <person name="Drula E."/>
            <person name="Hughes K.W."/>
            <person name="Mata J.L."/>
            <person name="Ishikawa N.K."/>
            <person name="Vargas-Isla R."/>
            <person name="Ushijima S."/>
            <person name="Smith C.A."/>
            <person name="Ahrendt S."/>
            <person name="Andreopoulos W."/>
            <person name="He G."/>
            <person name="Labutti K."/>
            <person name="Lipzen A."/>
            <person name="Ng V."/>
            <person name="Sandor L."/>
            <person name="Barry K."/>
            <person name="Martinez A.T."/>
            <person name="Xiao Y."/>
            <person name="Gibbons J.G."/>
            <person name="Terashima K."/>
            <person name="Hibbett D.S."/>
            <person name="Grigoriev I.V."/>
        </authorList>
    </citation>
    <scope>NUCLEOTIDE SEQUENCE</scope>
    <source>
        <strain evidence="2">TFB9207</strain>
    </source>
</reference>
<feature type="region of interest" description="Disordered" evidence="1">
    <location>
        <begin position="1"/>
        <end position="75"/>
    </location>
</feature>
<keyword evidence="3" id="KW-1185">Reference proteome</keyword>
<comment type="caution">
    <text evidence="2">The sequence shown here is derived from an EMBL/GenBank/DDBJ whole genome shotgun (WGS) entry which is preliminary data.</text>
</comment>
<gene>
    <name evidence="2" type="ORF">F5878DRAFT_667716</name>
</gene>
<evidence type="ECO:0000256" key="1">
    <source>
        <dbReference type="SAM" id="MobiDB-lite"/>
    </source>
</evidence>
<dbReference type="AlphaFoldDB" id="A0AA38U2W7"/>
<sequence>MASSSPANSNDVSPSQTSAWRRYGVKSETELSLSRTTPSPSRQPRTHPPTTTSQQTMTMMPLSPTAKSKNRESHCQVRVLAAAKASQVEEETLSAASRNQCQGEGEGKRSVSFFNYGLLTNARPQPKTVSPTVLQSERRKAALKKHNPIATLVKETREEKRLLDLLDLDDEDDLDSLGSPTQKRSFLSGNEIDALRADLAAGDRRRLFGDQSEGIKNILDSDSRIIKADERRNIEVGVRFWTDDASSVDGDVDMNAEPTLDFWECSQFPVLRQLHHALSSEALSSPTNEDLSASAFRALRNVWLASRFSRSGITLRRV</sequence>
<name>A0AA38U2W7_9AGAR</name>
<proteinExistence type="predicted"/>
<dbReference type="EMBL" id="MU807615">
    <property type="protein sequence ID" value="KAJ3831286.1"/>
    <property type="molecule type" value="Genomic_DNA"/>
</dbReference>
<feature type="compositionally biased region" description="Polar residues" evidence="1">
    <location>
        <begin position="1"/>
        <end position="19"/>
    </location>
</feature>
<evidence type="ECO:0000313" key="3">
    <source>
        <dbReference type="Proteomes" id="UP001163846"/>
    </source>
</evidence>
<evidence type="ECO:0000313" key="2">
    <source>
        <dbReference type="EMBL" id="KAJ3831286.1"/>
    </source>
</evidence>
<protein>
    <submittedName>
        <fullName evidence="2">Uncharacterized protein</fullName>
    </submittedName>
</protein>